<gene>
    <name evidence="1" type="ORF">Y958_20445</name>
</gene>
<dbReference type="SUPFAM" id="SSF75708">
    <property type="entry name" value="Chemotaxis phosphatase CheZ"/>
    <property type="match status" value="1"/>
</dbReference>
<evidence type="ECO:0000313" key="2">
    <source>
        <dbReference type="Proteomes" id="UP000197153"/>
    </source>
</evidence>
<dbReference type="KEGG" id="nao:Y958_20445"/>
<dbReference type="Gene3D" id="1.10.287.500">
    <property type="entry name" value="Helix hairpin bin"/>
    <property type="match status" value="2"/>
</dbReference>
<reference evidence="1 2" key="1">
    <citation type="submission" date="2017-06" db="EMBL/GenBank/DDBJ databases">
        <title>Complete genome sequence of Nitrospirillum amazonense strain CBAmC, an endophytic nitrogen-fixing and plant growth-promoting bacterium, isolated from sugarcane.</title>
        <authorList>
            <person name="Schwab S."/>
            <person name="dos Santos Teixeira K.R."/>
            <person name="Simoes Araujo J.L."/>
            <person name="Soares Vidal M."/>
            <person name="Borges de Freitas H.R."/>
            <person name="Rivello Crivelaro A.L."/>
            <person name="Bueno de Camargo Nunes A."/>
            <person name="dos Santos C.M."/>
            <person name="Palmeira da Silva Rosa D."/>
            <person name="da Silva Padilha D."/>
            <person name="da Silva E."/>
            <person name="Araujo Terra L."/>
            <person name="Soares Mendes V."/>
            <person name="Farinelli L."/>
            <person name="Magalhaes Cruz L."/>
            <person name="Baldani J.I."/>
        </authorList>
    </citation>
    <scope>NUCLEOTIDE SEQUENCE [LARGE SCALE GENOMIC DNA]</scope>
    <source>
        <strain evidence="1 2">CBAmC</strain>
    </source>
</reference>
<dbReference type="Proteomes" id="UP000197153">
    <property type="component" value="Chromosome 2"/>
</dbReference>
<organism evidence="1 2">
    <name type="scientific">Nitrospirillum viridazoti CBAmc</name>
    <dbReference type="NCBI Taxonomy" id="1441467"/>
    <lineage>
        <taxon>Bacteria</taxon>
        <taxon>Pseudomonadati</taxon>
        <taxon>Pseudomonadota</taxon>
        <taxon>Alphaproteobacteria</taxon>
        <taxon>Rhodospirillales</taxon>
        <taxon>Azospirillaceae</taxon>
        <taxon>Nitrospirillum</taxon>
        <taxon>Nitrospirillum viridazoti</taxon>
    </lineage>
</organism>
<proteinExistence type="predicted"/>
<dbReference type="AlphaFoldDB" id="A0A248JWX4"/>
<sequence>MGMQTTRGSGLTLDEYRQMEESLLATAKGRDFFYEVQRRARSVETDELRRTIASVQRLIAASRNDHAPAPAGGQLGNPEIAFLKAEVEAMANTIRLVKREIAAIKPSDPKADRISAATSELDAIVTATEEATNRILTTVERMTGALRRLRPGRMVDGQLLTALENACMDVMMACSFQDICGQRTAKVVNTLSYIEERVGVITGLWRTLPQASTAPAMPPADAPREVLLPYKHDDARPDAHLLHGPALQAPSQTTIDALFSAVSPAQPVAAKPAAPVKDMVIPSTTGLSADALRTQQEIDALFEGRTEAK</sequence>
<dbReference type="EMBL" id="CP022111">
    <property type="protein sequence ID" value="ASG23205.1"/>
    <property type="molecule type" value="Genomic_DNA"/>
</dbReference>
<evidence type="ECO:0000313" key="1">
    <source>
        <dbReference type="EMBL" id="ASG23205.1"/>
    </source>
</evidence>
<keyword evidence="2" id="KW-1185">Reference proteome</keyword>
<name>A0A248JWX4_9PROT</name>
<evidence type="ECO:0008006" key="3">
    <source>
        <dbReference type="Google" id="ProtNLM"/>
    </source>
</evidence>
<protein>
    <recommendedName>
        <fullName evidence="3">Chemotaxis protein CheZ</fullName>
    </recommendedName>
</protein>
<accession>A0A248JWX4</accession>